<feature type="chain" id="PRO_5034003689" evidence="2">
    <location>
        <begin position="20"/>
        <end position="125"/>
    </location>
</feature>
<dbReference type="AlphaFoldDB" id="A0A8H7E7G0"/>
<keyword evidence="2" id="KW-0732">Signal</keyword>
<organism evidence="3 4">
    <name type="scientific">Endocarpon pusillum</name>
    <dbReference type="NCBI Taxonomy" id="364733"/>
    <lineage>
        <taxon>Eukaryota</taxon>
        <taxon>Fungi</taxon>
        <taxon>Dikarya</taxon>
        <taxon>Ascomycota</taxon>
        <taxon>Pezizomycotina</taxon>
        <taxon>Eurotiomycetes</taxon>
        <taxon>Chaetothyriomycetidae</taxon>
        <taxon>Verrucariales</taxon>
        <taxon>Verrucariaceae</taxon>
        <taxon>Endocarpon</taxon>
    </lineage>
</organism>
<feature type="compositionally biased region" description="Polar residues" evidence="1">
    <location>
        <begin position="34"/>
        <end position="45"/>
    </location>
</feature>
<proteinExistence type="predicted"/>
<evidence type="ECO:0000256" key="1">
    <source>
        <dbReference type="SAM" id="MobiDB-lite"/>
    </source>
</evidence>
<name>A0A8H7E7G0_9EURO</name>
<evidence type="ECO:0000313" key="3">
    <source>
        <dbReference type="EMBL" id="KAF7511033.1"/>
    </source>
</evidence>
<evidence type="ECO:0000313" key="4">
    <source>
        <dbReference type="Proteomes" id="UP000606974"/>
    </source>
</evidence>
<feature type="signal peptide" evidence="2">
    <location>
        <begin position="1"/>
        <end position="19"/>
    </location>
</feature>
<sequence length="125" mass="14083">MLAFTLTPLFLLLLSGATAAPTSAPDALLPKISTPETASNSTVQVRSDEQQWAPDDPWRPGGCLSKSKQAEDAYNQVLEKCRKMGFKKWFADECYKGKPKDCCPEEQMSKSCQYWWPAEYLNLKE</sequence>
<protein>
    <submittedName>
        <fullName evidence="3">Uncharacterized protein</fullName>
    </submittedName>
</protein>
<feature type="region of interest" description="Disordered" evidence="1">
    <location>
        <begin position="30"/>
        <end position="65"/>
    </location>
</feature>
<dbReference type="Proteomes" id="UP000606974">
    <property type="component" value="Unassembled WGS sequence"/>
</dbReference>
<keyword evidence="4" id="KW-1185">Reference proteome</keyword>
<evidence type="ECO:0000256" key="2">
    <source>
        <dbReference type="SAM" id="SignalP"/>
    </source>
</evidence>
<reference evidence="3" key="1">
    <citation type="submission" date="2020-02" db="EMBL/GenBank/DDBJ databases">
        <authorList>
            <person name="Palmer J.M."/>
        </authorList>
    </citation>
    <scope>NUCLEOTIDE SEQUENCE</scope>
    <source>
        <strain evidence="3">EPUS1.4</strain>
        <tissue evidence="3">Thallus</tissue>
    </source>
</reference>
<dbReference type="OrthoDB" id="10379995at2759"/>
<dbReference type="EMBL" id="JAACFV010000024">
    <property type="protein sequence ID" value="KAF7511033.1"/>
    <property type="molecule type" value="Genomic_DNA"/>
</dbReference>
<gene>
    <name evidence="3" type="ORF">GJ744_005579</name>
</gene>
<accession>A0A8H7E7G0</accession>
<comment type="caution">
    <text evidence="3">The sequence shown here is derived from an EMBL/GenBank/DDBJ whole genome shotgun (WGS) entry which is preliminary data.</text>
</comment>